<dbReference type="EMBL" id="KQ981137">
    <property type="protein sequence ID" value="KYN09197.1"/>
    <property type="molecule type" value="Genomic_DNA"/>
</dbReference>
<name>A0A151IRB4_9HYME</name>
<dbReference type="AlphaFoldDB" id="A0A151IRB4"/>
<sequence>MAIEEKLVLSTYFFSYAKERFVIWVLSVRRLCRKEKIQSKNTLIPTNSVLTKFHVQFLPRSISFMHVSFLVLPYVPRVLMCYSCLRQRQIYQYTALENVSYSETRSKLGLTSRLSSSYSRIPFTQHNFPLLSTSPFSRPPSTLFQLGRYTRIGTLIPKRFSVPFLNSIHRIARWHAHLPPTYTTGTTSIIIPMPLTILRKTPSDARPPFLLLATRASATASPPHSFYARNIRISFSPQ</sequence>
<dbReference type="STRING" id="471704.A0A151IRB4"/>
<accession>A0A151IRB4</accession>
<evidence type="ECO:0000313" key="2">
    <source>
        <dbReference type="Proteomes" id="UP000078492"/>
    </source>
</evidence>
<gene>
    <name evidence="1" type="ORF">ALC57_18690</name>
</gene>
<keyword evidence="2" id="KW-1185">Reference proteome</keyword>
<evidence type="ECO:0000313" key="1">
    <source>
        <dbReference type="EMBL" id="KYN09197.1"/>
    </source>
</evidence>
<reference evidence="1 2" key="1">
    <citation type="submission" date="2015-09" db="EMBL/GenBank/DDBJ databases">
        <title>Trachymyrmex cornetzi WGS genome.</title>
        <authorList>
            <person name="Nygaard S."/>
            <person name="Hu H."/>
            <person name="Boomsma J."/>
            <person name="Zhang G."/>
        </authorList>
    </citation>
    <scope>NUCLEOTIDE SEQUENCE [LARGE SCALE GENOMIC DNA]</scope>
    <source>
        <strain evidence="1">Tcor2-1</strain>
        <tissue evidence="1">Whole body</tissue>
    </source>
</reference>
<protein>
    <submittedName>
        <fullName evidence="1">Uncharacterized protein</fullName>
    </submittedName>
</protein>
<dbReference type="Proteomes" id="UP000078492">
    <property type="component" value="Unassembled WGS sequence"/>
</dbReference>
<proteinExistence type="predicted"/>
<organism evidence="1 2">
    <name type="scientific">Trachymyrmex cornetzi</name>
    <dbReference type="NCBI Taxonomy" id="471704"/>
    <lineage>
        <taxon>Eukaryota</taxon>
        <taxon>Metazoa</taxon>
        <taxon>Ecdysozoa</taxon>
        <taxon>Arthropoda</taxon>
        <taxon>Hexapoda</taxon>
        <taxon>Insecta</taxon>
        <taxon>Pterygota</taxon>
        <taxon>Neoptera</taxon>
        <taxon>Endopterygota</taxon>
        <taxon>Hymenoptera</taxon>
        <taxon>Apocrita</taxon>
        <taxon>Aculeata</taxon>
        <taxon>Formicoidea</taxon>
        <taxon>Formicidae</taxon>
        <taxon>Myrmicinae</taxon>
        <taxon>Trachymyrmex</taxon>
    </lineage>
</organism>